<name>A0ACC0WM57_9STRA</name>
<dbReference type="Proteomes" id="UP001163321">
    <property type="component" value="Chromosome 10"/>
</dbReference>
<comment type="caution">
    <text evidence="1">The sequence shown here is derived from an EMBL/GenBank/DDBJ whole genome shotgun (WGS) entry which is preliminary data.</text>
</comment>
<dbReference type="EMBL" id="CM047589">
    <property type="protein sequence ID" value="KAI9919958.1"/>
    <property type="molecule type" value="Genomic_DNA"/>
</dbReference>
<evidence type="ECO:0000313" key="1">
    <source>
        <dbReference type="EMBL" id="KAI9919958.1"/>
    </source>
</evidence>
<keyword evidence="2" id="KW-1185">Reference proteome</keyword>
<evidence type="ECO:0000313" key="2">
    <source>
        <dbReference type="Proteomes" id="UP001163321"/>
    </source>
</evidence>
<organism evidence="1 2">
    <name type="scientific">Peronosclerospora sorghi</name>
    <dbReference type="NCBI Taxonomy" id="230839"/>
    <lineage>
        <taxon>Eukaryota</taxon>
        <taxon>Sar</taxon>
        <taxon>Stramenopiles</taxon>
        <taxon>Oomycota</taxon>
        <taxon>Peronosporomycetes</taxon>
        <taxon>Peronosporales</taxon>
        <taxon>Peronosporaceae</taxon>
        <taxon>Peronosclerospora</taxon>
    </lineage>
</organism>
<gene>
    <name evidence="1" type="ORF">PsorP6_016053</name>
</gene>
<protein>
    <submittedName>
        <fullName evidence="1">Uncharacterized protein</fullName>
    </submittedName>
</protein>
<proteinExistence type="predicted"/>
<reference evidence="1 2" key="1">
    <citation type="journal article" date="2022" name="bioRxiv">
        <title>The genome of the oomycete Peronosclerospora sorghi, a cosmopolitan pathogen of maize and sorghum, is inflated with dispersed pseudogenes.</title>
        <authorList>
            <person name="Fletcher K."/>
            <person name="Martin F."/>
            <person name="Isakeit T."/>
            <person name="Cavanaugh K."/>
            <person name="Magill C."/>
            <person name="Michelmore R."/>
        </authorList>
    </citation>
    <scope>NUCLEOTIDE SEQUENCE [LARGE SCALE GENOMIC DNA]</scope>
    <source>
        <strain evidence="1">P6</strain>
    </source>
</reference>
<accession>A0ACC0WM57</accession>
<sequence>MCAASSQVVVAAPSRAMVHQYAHVHLCQNFQLYTPSLGGDLAFMGLINSLFSLGRLFLFTIFSWMCDRYSFRSVYLFSTFICLSGNIIYTISDTHLDRSLTALDASRFIVGLGGGNRCVCRADVESITTINQRLPYLTILACVAYLGYALTPGLGSLVANKDFVFYGLYLNKFTSPGMILVLLNVLTIFGILTVYDDSITVQDGPEDDGEEDQSITTTLNKSTLVPDRIVHIGHLYLPQVQHPWHYIRL</sequence>